<dbReference type="Pfam" id="PF14020">
    <property type="entry name" value="DUF4236"/>
    <property type="match status" value="1"/>
</dbReference>
<dbReference type="EMBL" id="PYAV01000010">
    <property type="protein sequence ID" value="PSL43537.1"/>
    <property type="molecule type" value="Genomic_DNA"/>
</dbReference>
<gene>
    <name evidence="4" type="ORF">B0H94_11012</name>
</gene>
<dbReference type="Proteomes" id="UP000242310">
    <property type="component" value="Unassembled WGS sequence"/>
</dbReference>
<protein>
    <submittedName>
        <fullName evidence="4">Uncharacterized protein DUF4236</fullName>
    </submittedName>
</protein>
<organism evidence="4 5">
    <name type="scientific">Salsuginibacillus halophilus</name>
    <dbReference type="NCBI Taxonomy" id="517424"/>
    <lineage>
        <taxon>Bacteria</taxon>
        <taxon>Bacillati</taxon>
        <taxon>Bacillota</taxon>
        <taxon>Bacilli</taxon>
        <taxon>Bacillales</taxon>
        <taxon>Bacillaceae</taxon>
        <taxon>Salsuginibacillus</taxon>
    </lineage>
</organism>
<evidence type="ECO:0000313" key="5">
    <source>
        <dbReference type="Proteomes" id="UP000242310"/>
    </source>
</evidence>
<evidence type="ECO:0000259" key="3">
    <source>
        <dbReference type="Pfam" id="PF14020"/>
    </source>
</evidence>
<sequence>MGFRFRKSKKLGKGARITFSKRGAGLSFGGKGLRLGVGSSGPRARATLPGTGVFYEKRFGTSKKAKQHSNDTAGSLSGQRQQAGSARKQAEAYRDAWEGWMEQLRTFHQADVEEVDWVGEAEALPPFTEEETGPNEAAARRRLEAYRPTIFDRLFRREHKKRAALKSELENAKQEDRALYEAWQEDVARAKRMVAGDPETMKAEIMSAGAAELLKNLKGRLDVQSIATDTAVLRLFLTDDEEVVPHVRYHVTKTGKLSEKNLTKTEYYALWRDYVLALAVLVMREAVAHTPLEKVVVHVQGPDADGSESTIFTVGVRRDLEYQLDQTHLPLTEIVEELPHRLNFLKTKGTRAVQPLEEEDV</sequence>
<comment type="caution">
    <text evidence="4">The sequence shown here is derived from an EMBL/GenBank/DDBJ whole genome shotgun (WGS) entry which is preliminary data.</text>
</comment>
<proteinExistence type="predicted"/>
<evidence type="ECO:0000256" key="1">
    <source>
        <dbReference type="SAM" id="Coils"/>
    </source>
</evidence>
<accession>A0A2P8HBE1</accession>
<feature type="region of interest" description="Disordered" evidence="2">
    <location>
        <begin position="61"/>
        <end position="89"/>
    </location>
</feature>
<name>A0A2P8HBE1_9BACI</name>
<reference evidence="4 5" key="1">
    <citation type="submission" date="2018-03" db="EMBL/GenBank/DDBJ databases">
        <title>Genomic Encyclopedia of Type Strains, Phase III (KMG-III): the genomes of soil and plant-associated and newly described type strains.</title>
        <authorList>
            <person name="Whitman W."/>
        </authorList>
    </citation>
    <scope>NUCLEOTIDE SEQUENCE [LARGE SCALE GENOMIC DNA]</scope>
    <source>
        <strain evidence="4 5">CGMCC 1.07653</strain>
    </source>
</reference>
<evidence type="ECO:0000313" key="4">
    <source>
        <dbReference type="EMBL" id="PSL43537.1"/>
    </source>
</evidence>
<dbReference type="AlphaFoldDB" id="A0A2P8HBE1"/>
<feature type="coiled-coil region" evidence="1">
    <location>
        <begin position="155"/>
        <end position="186"/>
    </location>
</feature>
<dbReference type="RefSeq" id="WP_181315357.1">
    <property type="nucleotide sequence ID" value="NZ_PYAV01000010.1"/>
</dbReference>
<keyword evidence="5" id="KW-1185">Reference proteome</keyword>
<evidence type="ECO:0000256" key="2">
    <source>
        <dbReference type="SAM" id="MobiDB-lite"/>
    </source>
</evidence>
<feature type="domain" description="DUF4236" evidence="3">
    <location>
        <begin position="3"/>
        <end position="55"/>
    </location>
</feature>
<dbReference type="InterPro" id="IPR025330">
    <property type="entry name" value="DUF4236"/>
</dbReference>
<keyword evidence="1" id="KW-0175">Coiled coil</keyword>
<feature type="compositionally biased region" description="Polar residues" evidence="2">
    <location>
        <begin position="70"/>
        <end position="84"/>
    </location>
</feature>